<accession>A0A0X3TWN7</accession>
<dbReference type="OrthoDB" id="7867982at2"/>
<protein>
    <submittedName>
        <fullName evidence="1">Uncharacterized protein</fullName>
    </submittedName>
</protein>
<sequence>MSQDAKLNYRLERPLKAFIDGELALEIKPRISTGALKKTLPFGLPDEDFPIRKSTVAAETKEGMQWLITRLEEMSAQQGSEYFEDGGALDAEHVRL</sequence>
<dbReference type="Proteomes" id="UP000053690">
    <property type="component" value="Unassembled WGS sequence"/>
</dbReference>
<keyword evidence="2" id="KW-1185">Reference proteome</keyword>
<gene>
    <name evidence="1" type="ORF">AVO44_15870</name>
</gene>
<evidence type="ECO:0000313" key="2">
    <source>
        <dbReference type="Proteomes" id="UP000053690"/>
    </source>
</evidence>
<organism evidence="1 2">
    <name type="scientific">Ruegeria profundi</name>
    <dbReference type="NCBI Taxonomy" id="1685378"/>
    <lineage>
        <taxon>Bacteria</taxon>
        <taxon>Pseudomonadati</taxon>
        <taxon>Pseudomonadota</taxon>
        <taxon>Alphaproteobacteria</taxon>
        <taxon>Rhodobacterales</taxon>
        <taxon>Roseobacteraceae</taxon>
        <taxon>Ruegeria</taxon>
    </lineage>
</organism>
<dbReference type="EMBL" id="LQBP01000008">
    <property type="protein sequence ID" value="KUJ77800.1"/>
    <property type="molecule type" value="Genomic_DNA"/>
</dbReference>
<comment type="caution">
    <text evidence="1">The sequence shown here is derived from an EMBL/GenBank/DDBJ whole genome shotgun (WGS) entry which is preliminary data.</text>
</comment>
<evidence type="ECO:0000313" key="1">
    <source>
        <dbReference type="EMBL" id="KUJ77800.1"/>
    </source>
</evidence>
<dbReference type="STRING" id="1685378.AVO44_15870"/>
<proteinExistence type="predicted"/>
<reference evidence="2" key="1">
    <citation type="submission" date="2015-12" db="EMBL/GenBank/DDBJ databases">
        <authorList>
            <person name="Zhang G."/>
            <person name="Stingl U."/>
        </authorList>
    </citation>
    <scope>NUCLEOTIDE SEQUENCE [LARGE SCALE GENOMIC DNA]</scope>
    <source>
        <strain evidence="2">ZGT108</strain>
    </source>
</reference>
<name>A0A0X3TWN7_9RHOB</name>
<dbReference type="AlphaFoldDB" id="A0A0X3TWN7"/>